<proteinExistence type="predicted"/>
<evidence type="ECO:0000256" key="2">
    <source>
        <dbReference type="ARBA" id="ARBA00023125"/>
    </source>
</evidence>
<dbReference type="EMBL" id="CP046640">
    <property type="protein sequence ID" value="QTL98973.1"/>
    <property type="molecule type" value="Genomic_DNA"/>
</dbReference>
<protein>
    <submittedName>
        <fullName evidence="6">Helix-turn-helix domain-containing protein</fullName>
    </submittedName>
</protein>
<evidence type="ECO:0000313" key="7">
    <source>
        <dbReference type="Proteomes" id="UP000665020"/>
    </source>
</evidence>
<evidence type="ECO:0000256" key="3">
    <source>
        <dbReference type="ARBA" id="ARBA00023163"/>
    </source>
</evidence>
<dbReference type="AlphaFoldDB" id="A0A8A7KAV8"/>
<dbReference type="InterPro" id="IPR036390">
    <property type="entry name" value="WH_DNA-bd_sf"/>
</dbReference>
<evidence type="ECO:0000259" key="4">
    <source>
        <dbReference type="PROSITE" id="PS51077"/>
    </source>
</evidence>
<dbReference type="SUPFAM" id="SSF46785">
    <property type="entry name" value="Winged helix' DNA-binding domain"/>
    <property type="match status" value="1"/>
</dbReference>
<organism evidence="6 7">
    <name type="scientific">Iocasia fonsfrigidae</name>
    <dbReference type="NCBI Taxonomy" id="2682810"/>
    <lineage>
        <taxon>Bacteria</taxon>
        <taxon>Bacillati</taxon>
        <taxon>Bacillota</taxon>
        <taxon>Clostridia</taxon>
        <taxon>Halanaerobiales</taxon>
        <taxon>Halanaerobiaceae</taxon>
        <taxon>Iocasia</taxon>
    </lineage>
</organism>
<accession>A0A8A7KAV8</accession>
<dbReference type="RefSeq" id="WP_230867376.1">
    <property type="nucleotide sequence ID" value="NZ_CP046640.1"/>
</dbReference>
<keyword evidence="1" id="KW-0805">Transcription regulation</keyword>
<evidence type="ECO:0000259" key="5">
    <source>
        <dbReference type="PROSITE" id="PS51078"/>
    </source>
</evidence>
<dbReference type="GO" id="GO:0003700">
    <property type="term" value="F:DNA-binding transcription factor activity"/>
    <property type="evidence" value="ECO:0007669"/>
    <property type="project" value="TreeGrafter"/>
</dbReference>
<sequence length="254" mass="28626">MKRDNTVKSVIKALNIFKLLVEEGKPISLSSISKKADINISTVYRLLNTLVKLGYVRQNEKELYCLGLHSYEIADLINQNFNIWGLVRPYLKEIVDKCNETSSFAVLEANKIVYIDQIESKNMVKVSTSLKTQNPAYCTGSGKILLAYLNNKMLERYIEDTDFIKYTDSTIIDPLSLQKELNKIKKQGYATELEEKEKGVHSVAAPIFGMNNKPFGAISISGPSSRITHKYLTEKLIPLIISNAKQISAELQTV</sequence>
<dbReference type="Gene3D" id="1.10.10.10">
    <property type="entry name" value="Winged helix-like DNA-binding domain superfamily/Winged helix DNA-binding domain"/>
    <property type="match status" value="1"/>
</dbReference>
<keyword evidence="7" id="KW-1185">Reference proteome</keyword>
<dbReference type="InterPro" id="IPR029016">
    <property type="entry name" value="GAF-like_dom_sf"/>
</dbReference>
<gene>
    <name evidence="6" type="ORF">GM661_13900</name>
</gene>
<dbReference type="GO" id="GO:0003677">
    <property type="term" value="F:DNA binding"/>
    <property type="evidence" value="ECO:0007669"/>
    <property type="project" value="UniProtKB-KW"/>
</dbReference>
<dbReference type="SMART" id="SM00346">
    <property type="entry name" value="HTH_ICLR"/>
    <property type="match status" value="1"/>
</dbReference>
<reference evidence="6" key="1">
    <citation type="submission" date="2019-12" db="EMBL/GenBank/DDBJ databases">
        <authorList>
            <person name="zhang j."/>
            <person name="sun C.M."/>
        </authorList>
    </citation>
    <scope>NUCLEOTIDE SEQUENCE</scope>
    <source>
        <strain evidence="6">NS-1</strain>
    </source>
</reference>
<dbReference type="KEGG" id="ifn:GM661_13900"/>
<evidence type="ECO:0000256" key="1">
    <source>
        <dbReference type="ARBA" id="ARBA00023015"/>
    </source>
</evidence>
<keyword evidence="3" id="KW-0804">Transcription</keyword>
<dbReference type="SUPFAM" id="SSF55781">
    <property type="entry name" value="GAF domain-like"/>
    <property type="match status" value="1"/>
</dbReference>
<dbReference type="PROSITE" id="PS51077">
    <property type="entry name" value="HTH_ICLR"/>
    <property type="match status" value="1"/>
</dbReference>
<dbReference type="InterPro" id="IPR036388">
    <property type="entry name" value="WH-like_DNA-bd_sf"/>
</dbReference>
<evidence type="ECO:0000313" key="6">
    <source>
        <dbReference type="EMBL" id="QTL98973.1"/>
    </source>
</evidence>
<dbReference type="Pfam" id="PF01614">
    <property type="entry name" value="IclR_C"/>
    <property type="match status" value="1"/>
</dbReference>
<dbReference type="PROSITE" id="PS51078">
    <property type="entry name" value="ICLR_ED"/>
    <property type="match status" value="1"/>
</dbReference>
<feature type="domain" description="HTH iclR-type" evidence="4">
    <location>
        <begin position="7"/>
        <end position="68"/>
    </location>
</feature>
<dbReference type="Gene3D" id="3.30.450.40">
    <property type="match status" value="1"/>
</dbReference>
<keyword evidence="2" id="KW-0238">DNA-binding</keyword>
<dbReference type="Pfam" id="PF09339">
    <property type="entry name" value="HTH_IclR"/>
    <property type="match status" value="1"/>
</dbReference>
<dbReference type="InterPro" id="IPR050707">
    <property type="entry name" value="HTH_MetabolicPath_Reg"/>
</dbReference>
<dbReference type="PANTHER" id="PTHR30136:SF35">
    <property type="entry name" value="HTH-TYPE TRANSCRIPTIONAL REGULATOR RV1719"/>
    <property type="match status" value="1"/>
</dbReference>
<name>A0A8A7KAV8_9FIRM</name>
<dbReference type="PANTHER" id="PTHR30136">
    <property type="entry name" value="HELIX-TURN-HELIX TRANSCRIPTIONAL REGULATOR, ICLR FAMILY"/>
    <property type="match status" value="1"/>
</dbReference>
<dbReference type="InterPro" id="IPR014757">
    <property type="entry name" value="Tscrpt_reg_IclR_C"/>
</dbReference>
<dbReference type="InterPro" id="IPR005471">
    <property type="entry name" value="Tscrpt_reg_IclR_N"/>
</dbReference>
<dbReference type="Proteomes" id="UP000665020">
    <property type="component" value="Chromosome"/>
</dbReference>
<feature type="domain" description="IclR-ED" evidence="5">
    <location>
        <begin position="69"/>
        <end position="253"/>
    </location>
</feature>
<dbReference type="GO" id="GO:0045892">
    <property type="term" value="P:negative regulation of DNA-templated transcription"/>
    <property type="evidence" value="ECO:0007669"/>
    <property type="project" value="TreeGrafter"/>
</dbReference>